<keyword evidence="3" id="KW-1185">Reference proteome</keyword>
<evidence type="ECO:0000313" key="3">
    <source>
        <dbReference type="Proteomes" id="UP000285908"/>
    </source>
</evidence>
<evidence type="ECO:0000313" key="2">
    <source>
        <dbReference type="EMBL" id="RVV98404.1"/>
    </source>
</evidence>
<evidence type="ECO:0000256" key="1">
    <source>
        <dbReference type="SAM" id="Phobius"/>
    </source>
</evidence>
<name>A0A438AIC8_9RHOB</name>
<dbReference type="AlphaFoldDB" id="A0A438AIC8"/>
<feature type="transmembrane region" description="Helical" evidence="1">
    <location>
        <begin position="46"/>
        <end position="64"/>
    </location>
</feature>
<keyword evidence="1" id="KW-0812">Transmembrane</keyword>
<gene>
    <name evidence="2" type="ORF">EKE94_05645</name>
</gene>
<organism evidence="2 3">
    <name type="scientific">Mesobaculum littorinae</name>
    <dbReference type="NCBI Taxonomy" id="2486419"/>
    <lineage>
        <taxon>Bacteria</taxon>
        <taxon>Pseudomonadati</taxon>
        <taxon>Pseudomonadota</taxon>
        <taxon>Alphaproteobacteria</taxon>
        <taxon>Rhodobacterales</taxon>
        <taxon>Roseobacteraceae</taxon>
        <taxon>Mesobaculum</taxon>
    </lineage>
</organism>
<comment type="caution">
    <text evidence="2">The sequence shown here is derived from an EMBL/GenBank/DDBJ whole genome shotgun (WGS) entry which is preliminary data.</text>
</comment>
<accession>A0A438AIC8</accession>
<dbReference type="EMBL" id="RQXX01000002">
    <property type="protein sequence ID" value="RVV98404.1"/>
    <property type="molecule type" value="Genomic_DNA"/>
</dbReference>
<keyword evidence="1" id="KW-0472">Membrane</keyword>
<dbReference type="Proteomes" id="UP000285908">
    <property type="component" value="Unassembled WGS sequence"/>
</dbReference>
<sequence>MNLHVALAAAPLAAGLIPARLAGIDLGWWRDALERIAPEVLTFDTIAAAVILFVCLRGVLRWLFPRPAGR</sequence>
<keyword evidence="1" id="KW-1133">Transmembrane helix</keyword>
<proteinExistence type="predicted"/>
<dbReference type="RefSeq" id="WP_127905637.1">
    <property type="nucleotide sequence ID" value="NZ_RQXX01000002.1"/>
</dbReference>
<protein>
    <submittedName>
        <fullName evidence="2">Uncharacterized protein</fullName>
    </submittedName>
</protein>
<reference evidence="2 3" key="1">
    <citation type="submission" date="2018-11" db="EMBL/GenBank/DDBJ databases">
        <title>Mesobaculum littorinae gen. nov., sp. nov., isolated from Littorina scabra that represents a novel genus of the order Rhodobacteraceae.</title>
        <authorList>
            <person name="Li F."/>
        </authorList>
    </citation>
    <scope>NUCLEOTIDE SEQUENCE [LARGE SCALE GENOMIC DNA]</scope>
    <source>
        <strain evidence="2 3">M0103</strain>
    </source>
</reference>